<evidence type="ECO:0000313" key="2">
    <source>
        <dbReference type="Proteomes" id="UP000182400"/>
    </source>
</evidence>
<dbReference type="EMBL" id="FOWP01000003">
    <property type="protein sequence ID" value="SFO92535.1"/>
    <property type="molecule type" value="Genomic_DNA"/>
</dbReference>
<sequence>MFTTHRHAEIPLAPIFGEPYQLWRFVELEQHRPWFCVTLNIGKGRASWRTMYLVASEAELEQMLEDTAASAKVEDVQVITPARLNGTGAWQMEPLAELVRIFDTDDKVLGYDLKTASGIIYSDRDHTPSTDVGRAQIYRSTAA</sequence>
<dbReference type="AlphaFoldDB" id="A0A1I5L5L0"/>
<protein>
    <submittedName>
        <fullName evidence="1">Uncharacterized protein</fullName>
    </submittedName>
</protein>
<evidence type="ECO:0000313" key="1">
    <source>
        <dbReference type="EMBL" id="SFO92535.1"/>
    </source>
</evidence>
<dbReference type="RefSeq" id="WP_208606094.1">
    <property type="nucleotide sequence ID" value="NZ_FOWP01000003.1"/>
</dbReference>
<name>A0A1I5L5L0_9GAMM</name>
<reference evidence="1 2" key="1">
    <citation type="submission" date="2016-10" db="EMBL/GenBank/DDBJ databases">
        <authorList>
            <person name="de Groot N.N."/>
        </authorList>
    </citation>
    <scope>NUCLEOTIDE SEQUENCE [LARGE SCALE GENOMIC DNA]</scope>
    <source>
        <strain evidence="1 2">CCUG 59231</strain>
    </source>
</reference>
<gene>
    <name evidence="1" type="ORF">SAMN05216601_103348</name>
</gene>
<dbReference type="STRING" id="658457.SAMN05216601_103348"/>
<dbReference type="Proteomes" id="UP000182400">
    <property type="component" value="Unassembled WGS sequence"/>
</dbReference>
<organism evidence="1 2">
    <name type="scientific">Ectopseudomonas composti</name>
    <dbReference type="NCBI Taxonomy" id="658457"/>
    <lineage>
        <taxon>Bacteria</taxon>
        <taxon>Pseudomonadati</taxon>
        <taxon>Pseudomonadota</taxon>
        <taxon>Gammaproteobacteria</taxon>
        <taxon>Pseudomonadales</taxon>
        <taxon>Pseudomonadaceae</taxon>
        <taxon>Ectopseudomonas</taxon>
    </lineage>
</organism>
<proteinExistence type="predicted"/>
<accession>A0A1I5L5L0</accession>